<protein>
    <submittedName>
        <fullName evidence="12">Zona pellucida sperm-binding protein 2</fullName>
    </submittedName>
</protein>
<evidence type="ECO:0000256" key="7">
    <source>
        <dbReference type="ARBA" id="ARBA00023136"/>
    </source>
</evidence>
<dbReference type="EMBL" id="KN122111">
    <property type="protein sequence ID" value="KFO32857.1"/>
    <property type="molecule type" value="Genomic_DNA"/>
</dbReference>
<comment type="subcellular location">
    <subcellularLocation>
        <location evidence="1">Cell membrane</location>
        <topology evidence="1">Single-pass type I membrane protein</topology>
    </subcellularLocation>
    <subcellularLocation>
        <location evidence="10">Zona pellucida</location>
    </subcellularLocation>
</comment>
<dbReference type="GO" id="GO:0032190">
    <property type="term" value="F:acrosin binding"/>
    <property type="evidence" value="ECO:0007669"/>
    <property type="project" value="TreeGrafter"/>
</dbReference>
<evidence type="ECO:0000256" key="2">
    <source>
        <dbReference type="ARBA" id="ARBA00022475"/>
    </source>
</evidence>
<evidence type="ECO:0000256" key="4">
    <source>
        <dbReference type="ARBA" id="ARBA00022685"/>
    </source>
</evidence>
<keyword evidence="8" id="KW-1015">Disulfide bond</keyword>
<proteinExistence type="predicted"/>
<dbReference type="Proteomes" id="UP000028990">
    <property type="component" value="Unassembled WGS sequence"/>
</dbReference>
<dbReference type="InterPro" id="IPR055355">
    <property type="entry name" value="ZP-C"/>
</dbReference>
<dbReference type="GO" id="GO:0035805">
    <property type="term" value="C:egg coat"/>
    <property type="evidence" value="ECO:0007669"/>
    <property type="project" value="UniProtKB-SubCell"/>
</dbReference>
<dbReference type="InterPro" id="IPR051148">
    <property type="entry name" value="Zona_Pellucida_Domain_gp"/>
</dbReference>
<keyword evidence="3" id="KW-0272">Extracellular matrix</keyword>
<dbReference type="InterPro" id="IPR001507">
    <property type="entry name" value="ZP_dom"/>
</dbReference>
<evidence type="ECO:0000313" key="12">
    <source>
        <dbReference type="EMBL" id="KFO32857.1"/>
    </source>
</evidence>
<evidence type="ECO:0000256" key="5">
    <source>
        <dbReference type="ARBA" id="ARBA00022692"/>
    </source>
</evidence>
<sequence length="101" mass="12150">MPILQTYPDKSYQWPYKDTEYPIVRYFHQQINMEVRVLNKNDPNIKLVLDDCWATFTMDPDSLTQWVTDMDVCEYELDNYQTTFRTARYSMTHPDPIKGLT</sequence>
<evidence type="ECO:0000256" key="9">
    <source>
        <dbReference type="ARBA" id="ARBA00023279"/>
    </source>
</evidence>
<dbReference type="GO" id="GO:0007339">
    <property type="term" value="P:binding of sperm to zona pellucida"/>
    <property type="evidence" value="ECO:0007669"/>
    <property type="project" value="TreeGrafter"/>
</dbReference>
<evidence type="ECO:0000256" key="10">
    <source>
        <dbReference type="ARBA" id="ARBA00024183"/>
    </source>
</evidence>
<organism evidence="12 13">
    <name type="scientific">Fukomys damarensis</name>
    <name type="common">Damaraland mole rat</name>
    <name type="synonym">Cryptomys damarensis</name>
    <dbReference type="NCBI Taxonomy" id="885580"/>
    <lineage>
        <taxon>Eukaryota</taxon>
        <taxon>Metazoa</taxon>
        <taxon>Chordata</taxon>
        <taxon>Craniata</taxon>
        <taxon>Vertebrata</taxon>
        <taxon>Euteleostomi</taxon>
        <taxon>Mammalia</taxon>
        <taxon>Eutheria</taxon>
        <taxon>Euarchontoglires</taxon>
        <taxon>Glires</taxon>
        <taxon>Rodentia</taxon>
        <taxon>Hystricomorpha</taxon>
        <taxon>Bathyergidae</taxon>
        <taxon>Fukomys</taxon>
    </lineage>
</organism>
<evidence type="ECO:0000256" key="6">
    <source>
        <dbReference type="ARBA" id="ARBA00022989"/>
    </source>
</evidence>
<dbReference type="AlphaFoldDB" id="A0A091DP57"/>
<dbReference type="GO" id="GO:0005886">
    <property type="term" value="C:plasma membrane"/>
    <property type="evidence" value="ECO:0007669"/>
    <property type="project" value="UniProtKB-SubCell"/>
</dbReference>
<keyword evidence="4" id="KW-0165">Cleavage on pair of basic residues</keyword>
<keyword evidence="6" id="KW-1133">Transmembrane helix</keyword>
<keyword evidence="3" id="KW-0964">Secreted</keyword>
<name>A0A091DP57_FUKDA</name>
<keyword evidence="2" id="KW-1003">Cell membrane</keyword>
<gene>
    <name evidence="12" type="ORF">H920_05716</name>
</gene>
<keyword evidence="5" id="KW-0812">Transmembrane</keyword>
<dbReference type="Gene3D" id="2.60.40.4100">
    <property type="entry name" value="Zona pellucida, ZP-C domain"/>
    <property type="match status" value="1"/>
</dbReference>
<dbReference type="GO" id="GO:0035804">
    <property type="term" value="F:structural constituent of egg coat"/>
    <property type="evidence" value="ECO:0007669"/>
    <property type="project" value="TreeGrafter"/>
</dbReference>
<dbReference type="Pfam" id="PF00100">
    <property type="entry name" value="Zona_pellucida"/>
    <property type="match status" value="1"/>
</dbReference>
<evidence type="ECO:0000259" key="11">
    <source>
        <dbReference type="PROSITE" id="PS51034"/>
    </source>
</evidence>
<dbReference type="PANTHER" id="PTHR23343">
    <property type="entry name" value="ZONA PELLUCIDA SPERM-BINDING PROTEIN"/>
    <property type="match status" value="1"/>
</dbReference>
<dbReference type="GO" id="GO:0060468">
    <property type="term" value="P:prevention of polyspermy"/>
    <property type="evidence" value="ECO:0007669"/>
    <property type="project" value="TreeGrafter"/>
</dbReference>
<reference evidence="12 13" key="1">
    <citation type="submission" date="2013-11" db="EMBL/GenBank/DDBJ databases">
        <title>The Damaraland mole rat (Fukomys damarensis) genome and evolution of African mole rats.</title>
        <authorList>
            <person name="Gladyshev V.N."/>
            <person name="Fang X."/>
        </authorList>
    </citation>
    <scope>NUCLEOTIDE SEQUENCE [LARGE SCALE GENOMIC DNA]</scope>
    <source>
        <tissue evidence="12">Liver</tissue>
    </source>
</reference>
<evidence type="ECO:0000256" key="1">
    <source>
        <dbReference type="ARBA" id="ARBA00004251"/>
    </source>
</evidence>
<dbReference type="InterPro" id="IPR042235">
    <property type="entry name" value="ZP-C_dom"/>
</dbReference>
<keyword evidence="7" id="KW-0472">Membrane</keyword>
<evidence type="ECO:0000313" key="13">
    <source>
        <dbReference type="Proteomes" id="UP000028990"/>
    </source>
</evidence>
<keyword evidence="9" id="KW-0278">Fertilization</keyword>
<accession>A0A091DP57</accession>
<dbReference type="PROSITE" id="PS51034">
    <property type="entry name" value="ZP_2"/>
    <property type="match status" value="1"/>
</dbReference>
<evidence type="ECO:0000256" key="3">
    <source>
        <dbReference type="ARBA" id="ARBA00022530"/>
    </source>
</evidence>
<keyword evidence="13" id="KW-1185">Reference proteome</keyword>
<feature type="domain" description="ZP" evidence="11">
    <location>
        <begin position="1"/>
        <end position="101"/>
    </location>
</feature>
<dbReference type="PANTHER" id="PTHR23343:SF4">
    <property type="entry name" value="ZONA PELLUCIDA SPERM-BINDING PROTEIN 2"/>
    <property type="match status" value="1"/>
</dbReference>
<evidence type="ECO:0000256" key="8">
    <source>
        <dbReference type="ARBA" id="ARBA00023157"/>
    </source>
</evidence>